<gene>
    <name evidence="1" type="ORF">SSX86_029259</name>
</gene>
<reference evidence="1 2" key="1">
    <citation type="submission" date="2024-04" db="EMBL/GenBank/DDBJ databases">
        <title>The reference genome of an endangered Asteraceae, Deinandra increscens subsp. villosa, native to the Central Coast of California.</title>
        <authorList>
            <person name="Guilliams M."/>
            <person name="Hasenstab-Lehman K."/>
            <person name="Meyer R."/>
            <person name="Mcevoy S."/>
        </authorList>
    </citation>
    <scope>NUCLEOTIDE SEQUENCE [LARGE SCALE GENOMIC DNA]</scope>
    <source>
        <tissue evidence="1">Leaf</tissue>
    </source>
</reference>
<keyword evidence="2" id="KW-1185">Reference proteome</keyword>
<comment type="caution">
    <text evidence="1">The sequence shown here is derived from an EMBL/GenBank/DDBJ whole genome shotgun (WGS) entry which is preliminary data.</text>
</comment>
<name>A0AAP0CG17_9ASTR</name>
<dbReference type="InterPro" id="IPR003774">
    <property type="entry name" value="AlgH-like"/>
</dbReference>
<protein>
    <recommendedName>
        <fullName evidence="3">Thioredoxin domain-containing protein</fullName>
    </recommendedName>
</protein>
<dbReference type="SUPFAM" id="SSF52833">
    <property type="entry name" value="Thioredoxin-like"/>
    <property type="match status" value="1"/>
</dbReference>
<dbReference type="Proteomes" id="UP001408789">
    <property type="component" value="Unassembled WGS sequence"/>
</dbReference>
<dbReference type="AlphaFoldDB" id="A0AAP0CG17"/>
<dbReference type="Pfam" id="PF02622">
    <property type="entry name" value="DUF179"/>
    <property type="match status" value="1"/>
</dbReference>
<dbReference type="PANTHER" id="PTHR31984:SF12">
    <property type="entry name" value="THIOREDOXIN DOMAIN-CONTAINING PROTEIN"/>
    <property type="match status" value="1"/>
</dbReference>
<dbReference type="EMBL" id="JBCNJP010000027">
    <property type="protein sequence ID" value="KAK9052629.1"/>
    <property type="molecule type" value="Genomic_DNA"/>
</dbReference>
<dbReference type="SUPFAM" id="SSF143456">
    <property type="entry name" value="VC0467-like"/>
    <property type="match status" value="1"/>
</dbReference>
<dbReference type="InterPro" id="IPR036249">
    <property type="entry name" value="Thioredoxin-like_sf"/>
</dbReference>
<evidence type="ECO:0000313" key="1">
    <source>
        <dbReference type="EMBL" id="KAK9052629.1"/>
    </source>
</evidence>
<dbReference type="PANTHER" id="PTHR31984">
    <property type="entry name" value="TRANSPORTER, PUTATIVE (DUF179)-RELATED"/>
    <property type="match status" value="1"/>
</dbReference>
<organism evidence="1 2">
    <name type="scientific">Deinandra increscens subsp. villosa</name>
    <dbReference type="NCBI Taxonomy" id="3103831"/>
    <lineage>
        <taxon>Eukaryota</taxon>
        <taxon>Viridiplantae</taxon>
        <taxon>Streptophyta</taxon>
        <taxon>Embryophyta</taxon>
        <taxon>Tracheophyta</taxon>
        <taxon>Spermatophyta</taxon>
        <taxon>Magnoliopsida</taxon>
        <taxon>eudicotyledons</taxon>
        <taxon>Gunneridae</taxon>
        <taxon>Pentapetalae</taxon>
        <taxon>asterids</taxon>
        <taxon>campanulids</taxon>
        <taxon>Asterales</taxon>
        <taxon>Asteraceae</taxon>
        <taxon>Asteroideae</taxon>
        <taxon>Heliantheae alliance</taxon>
        <taxon>Madieae</taxon>
        <taxon>Madiinae</taxon>
        <taxon>Deinandra</taxon>
    </lineage>
</organism>
<sequence length="1087" mass="122944">MVFILAAEKQKSYFSFSSSSYHSQSNVRSGTTSREEWQILTKHNFSSQIRLNPHLILIVTVPWSGEARSLMKELAHMVSIKKEEFRTLKLMLVDKNRDKALADALGAKMEINIICYHHSFPYKYQGTLRVQNILSSVRYLMSLLPEEIPLKSLSTTEDLTTFLKSADRALIVLEFCGWTHKLMAKVMNNGSENTSGTCSVVLMEVMQVFLLRQIYWEKAVKQVQLMGRKIRWMVVSNSTCCEARNEIKVADSFLEQGMENEKITCNIDEQFNELPGLAEYIPLNESDFWEAKKMGSSDGDPSSCSFEEFQLFESSLYNFTSFAREFFLPPERLKFGLVSERSLVSSLGVADTGSWLIMQYSTGCPSCAKVFKGESDLKRIIEINPSPVMELKGDEYDLDPGLPSDRPSVLLFIDRSSDSLKIRNKSKEYLTVLRELALHHYVPSNMDAQNIASQAHVSRTVSHHPKLEMSLSSQKVTQLKDKITIITMNEGKHITFNDIASDLQGNSLQDVLAYVLQQKKQRKLSSLAKDVGFQLLSDDIDITMSEINVQSDEKLTGLSMKDLSGTNVKFEKDLASHMDDIEHSGKDDEKIFVDSSVQVVANFENEEFEKPSINCSFFFVDGQFRLLESLTGASKVPSLVIINPISHQHYVYPEGDDFGYSSLSGFLHMFLNGSLLPYQRSKPLVLESKKSPLPPFVNQDFHEVDSIPHVNSLKFLELVVGNHSGSLSPESAWKKDVLVLFTSSWCGFCLRTELVLREVYRAFKGYGDMVKGQFRDMQPSPGSGGVDDTIMKLPMIYMMDCTKNDCSLLLKSLTKRNLYPSLLLYPAERKEAVLYDGELSVLNIIKFIADQGGNSYWIYKERGTLWTEAEYGAWNEKPFKDASEHVMKEESHEILLKDRTQTQTQKLGIVNDNIGPRTPYDSSGSGHEIAPGSILVATQKLAGVYPFASSKILIVKVNQTTGFQGLIINKIISWDSIRSLEEGLDSLKHAPLSYGGPVIARELPLVTLTRQSFKDELPEVLPDIYFLDQLATINLIQNLKLHNQSMTDYWFFVGYSAWDWNQLSDEIADGSWNLINGTVQQFDWPMT</sequence>
<evidence type="ECO:0000313" key="2">
    <source>
        <dbReference type="Proteomes" id="UP001408789"/>
    </source>
</evidence>
<proteinExistence type="predicted"/>
<evidence type="ECO:0008006" key="3">
    <source>
        <dbReference type="Google" id="ProtNLM"/>
    </source>
</evidence>
<dbReference type="Gene3D" id="3.40.1740.10">
    <property type="entry name" value="VC0467-like"/>
    <property type="match status" value="1"/>
</dbReference>
<accession>A0AAP0CG17</accession>
<dbReference type="Gene3D" id="3.40.30.10">
    <property type="entry name" value="Glutaredoxin"/>
    <property type="match status" value="3"/>
</dbReference>